<dbReference type="PANTHER" id="PTHR46169">
    <property type="entry name" value="DNA REPLICATION-RELATED ELEMENT FACTOR, ISOFORM A"/>
    <property type="match status" value="1"/>
</dbReference>
<keyword evidence="3" id="KW-1185">Reference proteome</keyword>
<dbReference type="HOGENOM" id="CLU_482369_0_0_1"/>
<proteinExistence type="predicted"/>
<reference evidence="2" key="2">
    <citation type="submission" date="2014-02" db="EMBL/GenBank/DDBJ databases">
        <title>Complete DNA sequence of /Kuraishia capsulata/ illustrates novel genomic features among budding yeasts (/Saccharomycotina/).</title>
        <authorList>
            <person name="Morales L."/>
            <person name="Noel B."/>
            <person name="Porcel B."/>
            <person name="Marcet-Houben M."/>
            <person name="Hullo M-F."/>
            <person name="Sacerdot C."/>
            <person name="Tekaia F."/>
            <person name="Leh-Louis V."/>
            <person name="Despons L."/>
            <person name="Khanna V."/>
            <person name="Aury J-M."/>
            <person name="Barbe V."/>
            <person name="Couloux A."/>
            <person name="Labadie K."/>
            <person name="Pelletier E."/>
            <person name="Souciet J-L."/>
            <person name="Boekhout T."/>
            <person name="Gabaldon T."/>
            <person name="Wincker P."/>
            <person name="Dujon B."/>
        </authorList>
    </citation>
    <scope>NUCLEOTIDE SEQUENCE</scope>
    <source>
        <strain evidence="2">CBS 1993</strain>
    </source>
</reference>
<accession>W6MMB5</accession>
<dbReference type="OrthoDB" id="1747213at2759"/>
<dbReference type="AlphaFoldDB" id="W6MMB5"/>
<organism evidence="2 3">
    <name type="scientific">Kuraishia capsulata CBS 1993</name>
    <dbReference type="NCBI Taxonomy" id="1382522"/>
    <lineage>
        <taxon>Eukaryota</taxon>
        <taxon>Fungi</taxon>
        <taxon>Dikarya</taxon>
        <taxon>Ascomycota</taxon>
        <taxon>Saccharomycotina</taxon>
        <taxon>Pichiomycetes</taxon>
        <taxon>Pichiales</taxon>
        <taxon>Pichiaceae</taxon>
        <taxon>Kuraishia</taxon>
    </lineage>
</organism>
<gene>
    <name evidence="2" type="ORF">KUCA_T00003321001</name>
</gene>
<reference evidence="2" key="1">
    <citation type="submission" date="2013-12" db="EMBL/GenBank/DDBJ databases">
        <authorList>
            <person name="Genoscope - CEA"/>
        </authorList>
    </citation>
    <scope>NUCLEOTIDE SEQUENCE</scope>
    <source>
        <strain evidence="2">CBS 1993</strain>
    </source>
</reference>
<evidence type="ECO:0000256" key="1">
    <source>
        <dbReference type="SAM" id="MobiDB-lite"/>
    </source>
</evidence>
<protein>
    <submittedName>
        <fullName evidence="2">Uncharacterized protein</fullName>
    </submittedName>
</protein>
<dbReference type="EMBL" id="HG793128">
    <property type="protein sequence ID" value="CDK27343.1"/>
    <property type="molecule type" value="Genomic_DNA"/>
</dbReference>
<evidence type="ECO:0000313" key="3">
    <source>
        <dbReference type="Proteomes" id="UP000019384"/>
    </source>
</evidence>
<dbReference type="RefSeq" id="XP_022459338.1">
    <property type="nucleotide sequence ID" value="XM_022601724.1"/>
</dbReference>
<dbReference type="Proteomes" id="UP000019384">
    <property type="component" value="Unassembled WGS sequence"/>
</dbReference>
<feature type="region of interest" description="Disordered" evidence="1">
    <location>
        <begin position="1"/>
        <end position="21"/>
    </location>
</feature>
<evidence type="ECO:0000313" key="2">
    <source>
        <dbReference type="EMBL" id="CDK27343.1"/>
    </source>
</evidence>
<dbReference type="InterPro" id="IPR052717">
    <property type="entry name" value="Vacuolar_transposase_reg"/>
</dbReference>
<dbReference type="GeneID" id="34520726"/>
<sequence length="565" mass="64511">MATPSNSRRSSDQKDSGTSNPGACPVSLFHRKLVCFFAGSMIPFEEVESKHFASLLKTLGSDDPLPKYATLLESARVLAEYYENLLVAEIAAEDYKVTVVFHKYTLVQSVCDYVFVSIHWIDKDFKCDFFRIGLVLYDADFAANVERILAPLGQRIVFVTSNFEPTPETWESITGYFDLSVPDVSMQNSWLFCLPTFLGNAVEEFLLGDDSFTFDTCDDARHFIPSLISRYLGSDYTAILQLDVSLVNPDKNDTGGVHFDILADRLLIFERSRTLSYLEALVFYRDQLDAYLDEKIWSQIEFLAVFLSTFQVVLTSSCSMTSPTSHMVLKWLKILIHTSRTSKWHHCLPARRFEILESRLQSYHDQLQYKFGLITSCYLHPSTRRFMTEPQIEQVRAHMAHLQEDAAEKYGDFEEMILREFSCSGSISNECYNYETLLSHKIGYSEGKPMVSKEGGPALLNFWHDHRDSLPALSSSAMQVYGIQACSDKSYRTMKQSLGQLKDSTQYLREIPGDLHLYNFLYHLVNVRDILADIGENGQKAQYTTSNSIPDKVPKFVTKRRKSNA</sequence>
<name>W6MMB5_9ASCO</name>